<dbReference type="InterPro" id="IPR006110">
    <property type="entry name" value="Pol_omega/Rpo6/RPB6"/>
</dbReference>
<comment type="function">
    <text evidence="10">Promotes RNA polymerase assembly. Latches the N- and C-terminal regions of the beta' subunit thereby facilitating its interaction with the beta and alpha subunits.</text>
</comment>
<dbReference type="Proteomes" id="UP000194154">
    <property type="component" value="Chromosome"/>
</dbReference>
<accession>A0A1W7AC44</accession>
<dbReference type="NCBIfam" id="TIGR00690">
    <property type="entry name" value="rpoZ"/>
    <property type="match status" value="1"/>
</dbReference>
<comment type="similarity">
    <text evidence="1 10">Belongs to the RNA polymerase subunit omega family.</text>
</comment>
<evidence type="ECO:0000313" key="13">
    <source>
        <dbReference type="Proteomes" id="UP000194154"/>
    </source>
</evidence>
<dbReference type="PANTHER" id="PTHR34476">
    <property type="entry name" value="DNA-DIRECTED RNA POLYMERASE SUBUNIT OMEGA"/>
    <property type="match status" value="1"/>
</dbReference>
<keyword evidence="7 10" id="KW-0804">Transcription</keyword>
<evidence type="ECO:0000256" key="3">
    <source>
        <dbReference type="ARBA" id="ARBA00013725"/>
    </source>
</evidence>
<evidence type="ECO:0000313" key="11">
    <source>
        <dbReference type="EMBL" id="ARQ06670.1"/>
    </source>
</evidence>
<dbReference type="STRING" id="1855823.MCCS_10230"/>
<dbReference type="GO" id="GO:0003899">
    <property type="term" value="F:DNA-directed RNA polymerase activity"/>
    <property type="evidence" value="ECO:0007669"/>
    <property type="project" value="UniProtKB-UniRule"/>
</dbReference>
<organism evidence="11 13">
    <name type="scientific">Macrococcoides canis</name>
    <dbReference type="NCBI Taxonomy" id="1855823"/>
    <lineage>
        <taxon>Bacteria</taxon>
        <taxon>Bacillati</taxon>
        <taxon>Bacillota</taxon>
        <taxon>Bacilli</taxon>
        <taxon>Bacillales</taxon>
        <taxon>Staphylococcaceae</taxon>
        <taxon>Macrococcoides</taxon>
    </lineage>
</organism>
<keyword evidence="6 10" id="KW-0548">Nucleotidyltransferase</keyword>
<evidence type="ECO:0000256" key="6">
    <source>
        <dbReference type="ARBA" id="ARBA00022695"/>
    </source>
</evidence>
<evidence type="ECO:0000256" key="10">
    <source>
        <dbReference type="HAMAP-Rule" id="MF_00366"/>
    </source>
</evidence>
<keyword evidence="13" id="KW-1185">Reference proteome</keyword>
<evidence type="ECO:0000256" key="4">
    <source>
        <dbReference type="ARBA" id="ARBA00022478"/>
    </source>
</evidence>
<dbReference type="EMBL" id="CP021059">
    <property type="protein sequence ID" value="ARQ06670.1"/>
    <property type="molecule type" value="Genomic_DNA"/>
</dbReference>
<protein>
    <recommendedName>
        <fullName evidence="3 10">DNA-directed RNA polymerase subunit omega</fullName>
        <shortName evidence="10">RNAP omega subunit</shortName>
        <ecNumber evidence="2 10">2.7.7.6</ecNumber>
    </recommendedName>
    <alternativeName>
        <fullName evidence="10">RNA polymerase omega subunit</fullName>
    </alternativeName>
    <alternativeName>
        <fullName evidence="8 10">Transcriptase subunit omega</fullName>
    </alternativeName>
</protein>
<dbReference type="GO" id="GO:0003677">
    <property type="term" value="F:DNA binding"/>
    <property type="evidence" value="ECO:0007669"/>
    <property type="project" value="UniProtKB-UniRule"/>
</dbReference>
<evidence type="ECO:0000256" key="9">
    <source>
        <dbReference type="ARBA" id="ARBA00048552"/>
    </source>
</evidence>
<dbReference type="PANTHER" id="PTHR34476:SF1">
    <property type="entry name" value="DNA-DIRECTED RNA POLYMERASE SUBUNIT OMEGA"/>
    <property type="match status" value="1"/>
</dbReference>
<dbReference type="OrthoDB" id="9815459at2"/>
<reference evidence="11" key="2">
    <citation type="submission" date="2017-04" db="EMBL/GenBank/DDBJ databases">
        <authorList>
            <person name="Afonso C.L."/>
            <person name="Miller P.J."/>
            <person name="Scott M.A."/>
            <person name="Spackman E."/>
            <person name="Goraichik I."/>
            <person name="Dimitrov K.M."/>
            <person name="Suarez D.L."/>
            <person name="Swayne D.E."/>
        </authorList>
    </citation>
    <scope>NUCLEOTIDE SEQUENCE</scope>
    <source>
        <strain evidence="11">KM45013</strain>
    </source>
</reference>
<evidence type="ECO:0000256" key="2">
    <source>
        <dbReference type="ARBA" id="ARBA00012418"/>
    </source>
</evidence>
<dbReference type="SMART" id="SM01409">
    <property type="entry name" value="RNA_pol_Rpb6"/>
    <property type="match status" value="1"/>
</dbReference>
<evidence type="ECO:0000313" key="12">
    <source>
        <dbReference type="EMBL" id="TDM17960.1"/>
    </source>
</evidence>
<dbReference type="HAMAP" id="MF_00366">
    <property type="entry name" value="RNApol_bact_RpoZ"/>
    <property type="match status" value="1"/>
</dbReference>
<dbReference type="GeneID" id="35295155"/>
<dbReference type="EMBL" id="SDQG01000001">
    <property type="protein sequence ID" value="TDM17960.1"/>
    <property type="molecule type" value="Genomic_DNA"/>
</dbReference>
<evidence type="ECO:0000256" key="1">
    <source>
        <dbReference type="ARBA" id="ARBA00006711"/>
    </source>
</evidence>
<keyword evidence="5 10" id="KW-0808">Transferase</keyword>
<proteinExistence type="inferred from homology"/>
<reference evidence="12 14" key="3">
    <citation type="submission" date="2019-01" db="EMBL/GenBank/DDBJ databases">
        <title>Draft genome sequences of Macrococcus caseolyticus, Macrococcus canis, Macrococcus bohemicus and Macrococcus goetzii.</title>
        <authorList>
            <person name="Mazhar S."/>
            <person name="Altermann E."/>
            <person name="Hill C."/>
            <person name="Mcauliffe O."/>
        </authorList>
    </citation>
    <scope>NUCLEOTIDE SEQUENCE [LARGE SCALE GENOMIC DNA]</scope>
    <source>
        <strain evidence="12 14">DPC7162</strain>
    </source>
</reference>
<dbReference type="SUPFAM" id="SSF63562">
    <property type="entry name" value="RPB6/omega subunit-like"/>
    <property type="match status" value="1"/>
</dbReference>
<name>A0A1W7AC44_9STAP</name>
<dbReference type="RefSeq" id="WP_086042325.1">
    <property type="nucleotide sequence ID" value="NZ_CBCRZA010000006.1"/>
</dbReference>
<evidence type="ECO:0000313" key="14">
    <source>
        <dbReference type="Proteomes" id="UP000294865"/>
    </source>
</evidence>
<dbReference type="AlphaFoldDB" id="A0A1W7AC44"/>
<evidence type="ECO:0000256" key="8">
    <source>
        <dbReference type="ARBA" id="ARBA00029924"/>
    </source>
</evidence>
<dbReference type="GO" id="GO:0006351">
    <property type="term" value="P:DNA-templated transcription"/>
    <property type="evidence" value="ECO:0007669"/>
    <property type="project" value="UniProtKB-UniRule"/>
</dbReference>
<dbReference type="EC" id="2.7.7.6" evidence="2 10"/>
<evidence type="ECO:0000256" key="7">
    <source>
        <dbReference type="ARBA" id="ARBA00023163"/>
    </source>
</evidence>
<keyword evidence="4 10" id="KW-0240">DNA-directed RNA polymerase</keyword>
<dbReference type="GO" id="GO:0000428">
    <property type="term" value="C:DNA-directed RNA polymerase complex"/>
    <property type="evidence" value="ECO:0007669"/>
    <property type="project" value="UniProtKB-KW"/>
</dbReference>
<comment type="catalytic activity">
    <reaction evidence="9 10">
        <text>RNA(n) + a ribonucleoside 5'-triphosphate = RNA(n+1) + diphosphate</text>
        <dbReference type="Rhea" id="RHEA:21248"/>
        <dbReference type="Rhea" id="RHEA-COMP:14527"/>
        <dbReference type="Rhea" id="RHEA-COMP:17342"/>
        <dbReference type="ChEBI" id="CHEBI:33019"/>
        <dbReference type="ChEBI" id="CHEBI:61557"/>
        <dbReference type="ChEBI" id="CHEBI:140395"/>
        <dbReference type="EC" id="2.7.7.6"/>
    </reaction>
</comment>
<dbReference type="Pfam" id="PF01192">
    <property type="entry name" value="RNA_pol_Rpb6"/>
    <property type="match status" value="1"/>
</dbReference>
<sequence>MLYPPLDKLKEKVNSKYLIVTLAAKRAREMQDHPDVKLIEKYNSYKPVGQSLEEIAAGKIHITNEHPVE</sequence>
<comment type="subunit">
    <text evidence="10">The RNAP catalytic core consists of 2 alpha, 1 beta, 1 beta' and 1 omega subunit. When a sigma factor is associated with the core the holoenzyme is formed, which can initiate transcription.</text>
</comment>
<gene>
    <name evidence="10 11" type="primary">rpoZ</name>
    <name evidence="12" type="ORF">ETI04_00300</name>
    <name evidence="11" type="ORF">MCCS_10230</name>
</gene>
<dbReference type="InterPro" id="IPR003716">
    <property type="entry name" value="DNA-dir_RNA_pol_omega"/>
</dbReference>
<dbReference type="Gene3D" id="3.90.940.10">
    <property type="match status" value="1"/>
</dbReference>
<reference evidence="11 13" key="1">
    <citation type="journal article" date="2017" name="Int. J. Syst. Evol. Microbiol.">
        <title>Macrococcus canis sp. nov., a skin bacterium associated with infections in dogs.</title>
        <authorList>
            <person name="Gobeli Brawand S."/>
            <person name="Cotting K."/>
            <person name="Gomez-Sanz E."/>
            <person name="Collaud A."/>
            <person name="Thomann A."/>
            <person name="Brodard I."/>
            <person name="Rodriguez-Campos S."/>
            <person name="Strauss C."/>
            <person name="Perreten V."/>
        </authorList>
    </citation>
    <scope>NUCLEOTIDE SEQUENCE [LARGE SCALE GENOMIC DNA]</scope>
    <source>
        <strain evidence="11 13">KM45013</strain>
    </source>
</reference>
<evidence type="ECO:0000256" key="5">
    <source>
        <dbReference type="ARBA" id="ARBA00022679"/>
    </source>
</evidence>
<dbReference type="Proteomes" id="UP000294865">
    <property type="component" value="Unassembled WGS sequence"/>
</dbReference>
<dbReference type="KEGG" id="mcak:MCCS_10230"/>
<dbReference type="InterPro" id="IPR036161">
    <property type="entry name" value="RPB6/omega-like_sf"/>
</dbReference>